<evidence type="ECO:0000313" key="6">
    <source>
        <dbReference type="Proteomes" id="UP000064967"/>
    </source>
</evidence>
<dbReference type="SMART" id="SM00342">
    <property type="entry name" value="HTH_ARAC"/>
    <property type="match status" value="1"/>
</dbReference>
<evidence type="ECO:0000256" key="2">
    <source>
        <dbReference type="ARBA" id="ARBA00023125"/>
    </source>
</evidence>
<keyword evidence="3" id="KW-0804">Transcription</keyword>
<keyword evidence="1" id="KW-0805">Transcription regulation</keyword>
<dbReference type="Proteomes" id="UP000064967">
    <property type="component" value="Chromosome"/>
</dbReference>
<proteinExistence type="predicted"/>
<keyword evidence="2" id="KW-0238">DNA-binding</keyword>
<evidence type="ECO:0000313" key="5">
    <source>
        <dbReference type="EMBL" id="AKU97880.1"/>
    </source>
</evidence>
<dbReference type="AlphaFoldDB" id="A0A0K1PWH3"/>
<dbReference type="InterPro" id="IPR018062">
    <property type="entry name" value="HTH_AraC-typ_CS"/>
</dbReference>
<accession>A0A0K1PWH3</accession>
<dbReference type="PANTHER" id="PTHR46796">
    <property type="entry name" value="HTH-TYPE TRANSCRIPTIONAL ACTIVATOR RHAS-RELATED"/>
    <property type="match status" value="1"/>
</dbReference>
<evidence type="ECO:0000256" key="3">
    <source>
        <dbReference type="ARBA" id="ARBA00023163"/>
    </source>
</evidence>
<dbReference type="GO" id="GO:0003700">
    <property type="term" value="F:DNA-binding transcription factor activity"/>
    <property type="evidence" value="ECO:0007669"/>
    <property type="project" value="InterPro"/>
</dbReference>
<dbReference type="Pfam" id="PF12833">
    <property type="entry name" value="HTH_18"/>
    <property type="match status" value="1"/>
</dbReference>
<dbReference type="PROSITE" id="PS01124">
    <property type="entry name" value="HTH_ARAC_FAMILY_2"/>
    <property type="match status" value="1"/>
</dbReference>
<dbReference type="InterPro" id="IPR009057">
    <property type="entry name" value="Homeodomain-like_sf"/>
</dbReference>
<reference evidence="5 6" key="1">
    <citation type="submission" date="2015-08" db="EMBL/GenBank/DDBJ databases">
        <authorList>
            <person name="Babu N.S."/>
            <person name="Beckwith C.J."/>
            <person name="Beseler K.G."/>
            <person name="Brison A."/>
            <person name="Carone J.V."/>
            <person name="Caskin T.P."/>
            <person name="Diamond M."/>
            <person name="Durham M.E."/>
            <person name="Foxe J.M."/>
            <person name="Go M."/>
            <person name="Henderson B.A."/>
            <person name="Jones I.B."/>
            <person name="McGettigan J.A."/>
            <person name="Micheletti S.J."/>
            <person name="Nasrallah M.E."/>
            <person name="Ortiz D."/>
            <person name="Piller C.R."/>
            <person name="Privatt S.R."/>
            <person name="Schneider S.L."/>
            <person name="Sharp S."/>
            <person name="Smith T.C."/>
            <person name="Stanton J.D."/>
            <person name="Ullery H.E."/>
            <person name="Wilson R.J."/>
            <person name="Serrano M.G."/>
            <person name="Buck G."/>
            <person name="Lee V."/>
            <person name="Wang Y."/>
            <person name="Carvalho R."/>
            <person name="Voegtly L."/>
            <person name="Shi R."/>
            <person name="Duckworth R."/>
            <person name="Johnson A."/>
            <person name="Loviza R."/>
            <person name="Walstead R."/>
            <person name="Shah Z."/>
            <person name="Kiflezghi M."/>
            <person name="Wade K."/>
            <person name="Ball S.L."/>
            <person name="Bradley K.W."/>
            <person name="Asai D.J."/>
            <person name="Bowman C.A."/>
            <person name="Russell D.A."/>
            <person name="Pope W.H."/>
            <person name="Jacobs-Sera D."/>
            <person name="Hendrix R.W."/>
            <person name="Hatfull G.F."/>
        </authorList>
    </citation>
    <scope>NUCLEOTIDE SEQUENCE [LARGE SCALE GENOMIC DNA]</scope>
    <source>
        <strain evidence="5 6">DSM 27648</strain>
    </source>
</reference>
<dbReference type="InterPro" id="IPR050204">
    <property type="entry name" value="AraC_XylS_family_regulators"/>
</dbReference>
<dbReference type="InterPro" id="IPR018060">
    <property type="entry name" value="HTH_AraC"/>
</dbReference>
<protein>
    <submittedName>
        <fullName evidence="5">Transcriptional regulator, AraC family</fullName>
    </submittedName>
</protein>
<gene>
    <name evidence="5" type="ORF">AKJ09_04544</name>
</gene>
<evidence type="ECO:0000256" key="1">
    <source>
        <dbReference type="ARBA" id="ARBA00023015"/>
    </source>
</evidence>
<keyword evidence="6" id="KW-1185">Reference proteome</keyword>
<dbReference type="InterPro" id="IPR032783">
    <property type="entry name" value="AraC_lig"/>
</dbReference>
<dbReference type="PANTHER" id="PTHR46796:SF7">
    <property type="entry name" value="ARAC FAMILY TRANSCRIPTIONAL REGULATOR"/>
    <property type="match status" value="1"/>
</dbReference>
<dbReference type="PATRIC" id="fig|1391654.3.peg.4608"/>
<dbReference type="STRING" id="1391654.AKJ09_04544"/>
<dbReference type="Gene3D" id="1.10.10.60">
    <property type="entry name" value="Homeodomain-like"/>
    <property type="match status" value="2"/>
</dbReference>
<dbReference type="Pfam" id="PF12852">
    <property type="entry name" value="Cupin_6"/>
    <property type="match status" value="1"/>
</dbReference>
<feature type="domain" description="HTH araC/xylS-type" evidence="4">
    <location>
        <begin position="217"/>
        <end position="315"/>
    </location>
</feature>
<organism evidence="5 6">
    <name type="scientific">Labilithrix luteola</name>
    <dbReference type="NCBI Taxonomy" id="1391654"/>
    <lineage>
        <taxon>Bacteria</taxon>
        <taxon>Pseudomonadati</taxon>
        <taxon>Myxococcota</taxon>
        <taxon>Polyangia</taxon>
        <taxon>Polyangiales</taxon>
        <taxon>Labilitrichaceae</taxon>
        <taxon>Labilithrix</taxon>
    </lineage>
</organism>
<dbReference type="PROSITE" id="PS00041">
    <property type="entry name" value="HTH_ARAC_FAMILY_1"/>
    <property type="match status" value="1"/>
</dbReference>
<dbReference type="EMBL" id="CP012333">
    <property type="protein sequence ID" value="AKU97880.1"/>
    <property type="molecule type" value="Genomic_DNA"/>
</dbReference>
<dbReference type="GO" id="GO:0043565">
    <property type="term" value="F:sequence-specific DNA binding"/>
    <property type="evidence" value="ECO:0007669"/>
    <property type="project" value="InterPro"/>
</dbReference>
<dbReference type="KEGG" id="llu:AKJ09_04544"/>
<sequence>MRSRSSESSSSPDQETSDPLAAVISLLHPQTVLSKIISGAGRWSVRYAAHEDPGFCLMLEGSCFLDVDGVGAVKLEEGDFVLLPATPGFTMASDLTMKPTFIKPTTQVAELRHGTKAGPPTMRQLGGYFRFDRTNAQIVVSFLPAMIHIRRDEPGATRLRRIAELIGDEATARRPGRDLILERLVEALLVEALRFRPTEAKNEQRGLLAGLADPVLARALRGMHDDVARRWTVADLARTAGMSRAAFAERFTRKVGMPPMEYLLEWRIAIAKDVLRRERTPLAEVAEMIGYQSASAFSTAFTRHSGCSPSGFARAVRT</sequence>
<name>A0A0K1PWH3_9BACT</name>
<dbReference type="RefSeq" id="WP_205633755.1">
    <property type="nucleotide sequence ID" value="NZ_CP012333.1"/>
</dbReference>
<evidence type="ECO:0000259" key="4">
    <source>
        <dbReference type="PROSITE" id="PS01124"/>
    </source>
</evidence>
<dbReference type="SUPFAM" id="SSF46689">
    <property type="entry name" value="Homeodomain-like"/>
    <property type="match status" value="2"/>
</dbReference>